<feature type="domain" description="TnsA endonuclease N-terminal" evidence="1">
    <location>
        <begin position="201"/>
        <end position="271"/>
    </location>
</feature>
<dbReference type="Proteomes" id="UP001501475">
    <property type="component" value="Unassembled WGS sequence"/>
</dbReference>
<gene>
    <name evidence="2" type="ORF">GCM10009810_04910</name>
</gene>
<accession>A0ABP4W862</accession>
<protein>
    <recommendedName>
        <fullName evidence="1">TnsA endonuclease N-terminal domain-containing protein</fullName>
    </recommendedName>
</protein>
<evidence type="ECO:0000313" key="2">
    <source>
        <dbReference type="EMBL" id="GAA1747313.1"/>
    </source>
</evidence>
<name>A0ABP4W862_9MICO</name>
<evidence type="ECO:0000259" key="1">
    <source>
        <dbReference type="Pfam" id="PF08722"/>
    </source>
</evidence>
<proteinExistence type="predicted"/>
<keyword evidence="3" id="KW-1185">Reference proteome</keyword>
<dbReference type="RefSeq" id="WP_344061618.1">
    <property type="nucleotide sequence ID" value="NZ_BAAAPN010000014.1"/>
</dbReference>
<organism evidence="2 3">
    <name type="scientific">Nostocoides vanveenii</name>
    <dbReference type="NCBI Taxonomy" id="330835"/>
    <lineage>
        <taxon>Bacteria</taxon>
        <taxon>Bacillati</taxon>
        <taxon>Actinomycetota</taxon>
        <taxon>Actinomycetes</taxon>
        <taxon>Micrococcales</taxon>
        <taxon>Intrasporangiaceae</taxon>
        <taxon>Nostocoides</taxon>
    </lineage>
</organism>
<evidence type="ECO:0000313" key="3">
    <source>
        <dbReference type="Proteomes" id="UP001501475"/>
    </source>
</evidence>
<dbReference type="EMBL" id="BAAAPN010000014">
    <property type="protein sequence ID" value="GAA1747313.1"/>
    <property type="molecule type" value="Genomic_DNA"/>
</dbReference>
<dbReference type="Pfam" id="PF08722">
    <property type="entry name" value="Tn7_TnsA-like_N"/>
    <property type="match status" value="1"/>
</dbReference>
<comment type="caution">
    <text evidence="2">The sequence shown here is derived from an EMBL/GenBank/DDBJ whole genome shotgun (WGS) entry which is preliminary data.</text>
</comment>
<dbReference type="InterPro" id="IPR014833">
    <property type="entry name" value="TnsA_N"/>
</dbReference>
<reference evidence="3" key="1">
    <citation type="journal article" date="2019" name="Int. J. Syst. Evol. Microbiol.">
        <title>The Global Catalogue of Microorganisms (GCM) 10K type strain sequencing project: providing services to taxonomists for standard genome sequencing and annotation.</title>
        <authorList>
            <consortium name="The Broad Institute Genomics Platform"/>
            <consortium name="The Broad Institute Genome Sequencing Center for Infectious Disease"/>
            <person name="Wu L."/>
            <person name="Ma J."/>
        </authorList>
    </citation>
    <scope>NUCLEOTIDE SEQUENCE [LARGE SCALE GENOMIC DNA]</scope>
    <source>
        <strain evidence="3">JCM 15591</strain>
    </source>
</reference>
<sequence>MTVLGQLLGVRHPPDTTKAGRLPGFGAKRGTCRAQILTTNPEGLTAAIVAIEHARVNGALLGERSNIMRKLESSVPHRLGRRTNFIPAVGGTVALWADVMNTSMDADRAAEVARAATATVLTADSAGDPAVSTADMTTLPLLEPDQLFAVRRPASHKGMTNYISRMVVPSQRHESKAVWCESFNELSNLRDLMLTTRPVQVTTQPFRIEWVFSAGTRNHVPDFLLRYADGRTLLVDVTTESKTEDPRLAAILRLTRASAEAMGWAYEVRTELSPQRVRNINFIHASRRDTLQDRTAAVRVLRQAHGLVDVQRASELLGGRPQGYARLWDLMAHGLVHVPLDEPIDLDTRISFSCARIAS</sequence>